<accession>A0A0B6Z5F6</accession>
<gene>
    <name evidence="1" type="primary">ORF49788</name>
</gene>
<dbReference type="EMBL" id="HACG01017009">
    <property type="protein sequence ID" value="CEK63874.1"/>
    <property type="molecule type" value="Transcribed_RNA"/>
</dbReference>
<reference evidence="1" key="1">
    <citation type="submission" date="2014-12" db="EMBL/GenBank/DDBJ databases">
        <title>Insight into the proteome of Arion vulgaris.</title>
        <authorList>
            <person name="Aradska J."/>
            <person name="Bulat T."/>
            <person name="Smidak R."/>
            <person name="Sarate P."/>
            <person name="Gangsoo J."/>
            <person name="Sialana F."/>
            <person name="Bilban M."/>
            <person name="Lubec G."/>
        </authorList>
    </citation>
    <scope>NUCLEOTIDE SEQUENCE</scope>
    <source>
        <tissue evidence="1">Skin</tissue>
    </source>
</reference>
<sequence>MIKGLTSLHRSSPYSSDSVLQKWRAIYREGYTNSRSSNNSRISRKKGTRETVWIRTYNRTTGKHCNNLTIETPP</sequence>
<name>A0A0B6Z5F6_9EUPU</name>
<proteinExistence type="predicted"/>
<protein>
    <submittedName>
        <fullName evidence="1">Uncharacterized protein</fullName>
    </submittedName>
</protein>
<dbReference type="AlphaFoldDB" id="A0A0B6Z5F6"/>
<evidence type="ECO:0000313" key="1">
    <source>
        <dbReference type="EMBL" id="CEK63874.1"/>
    </source>
</evidence>
<feature type="non-terminal residue" evidence="1">
    <location>
        <position position="74"/>
    </location>
</feature>
<organism evidence="1">
    <name type="scientific">Arion vulgaris</name>
    <dbReference type="NCBI Taxonomy" id="1028688"/>
    <lineage>
        <taxon>Eukaryota</taxon>
        <taxon>Metazoa</taxon>
        <taxon>Spiralia</taxon>
        <taxon>Lophotrochozoa</taxon>
        <taxon>Mollusca</taxon>
        <taxon>Gastropoda</taxon>
        <taxon>Heterobranchia</taxon>
        <taxon>Euthyneura</taxon>
        <taxon>Panpulmonata</taxon>
        <taxon>Eupulmonata</taxon>
        <taxon>Stylommatophora</taxon>
        <taxon>Helicina</taxon>
        <taxon>Arionoidea</taxon>
        <taxon>Arionidae</taxon>
        <taxon>Arion</taxon>
    </lineage>
</organism>